<comment type="caution">
    <text evidence="1">The sequence shown here is derived from an EMBL/GenBank/DDBJ whole genome shotgun (WGS) entry which is preliminary data.</text>
</comment>
<dbReference type="Proteomes" id="UP000606580">
    <property type="component" value="Unassembled WGS sequence"/>
</dbReference>
<dbReference type="AlphaFoldDB" id="A0A848D8Y9"/>
<evidence type="ECO:0000313" key="2">
    <source>
        <dbReference type="Proteomes" id="UP000606580"/>
    </source>
</evidence>
<proteinExistence type="predicted"/>
<protein>
    <submittedName>
        <fullName evidence="1">Uncharacterized protein</fullName>
    </submittedName>
</protein>
<reference evidence="1" key="1">
    <citation type="journal article" date="2020" name="MBio">
        <title>'Candidatus Ethanoperedens,' a Thermophilic Genus of Archaea Mediating the Anaerobic Oxidation of Ethane.</title>
        <authorList>
            <person name="Hahn C.J."/>
            <person name="Laso-Perez R."/>
            <person name="Vulcano F."/>
            <person name="Vaziourakis K.M."/>
            <person name="Stokke R."/>
            <person name="Steen I.H."/>
            <person name="Teske A."/>
            <person name="Boetius A."/>
            <person name="Liebeke M."/>
            <person name="Amann R."/>
            <person name="Knittel K."/>
            <person name="Wegener G."/>
        </authorList>
    </citation>
    <scope>NUCLEOTIDE SEQUENCE</scope>
    <source>
        <strain evidence="1">GoM-Arc1-LC-WB58</strain>
    </source>
</reference>
<sequence>MNCFNYIKTQYTLIIFGDTGKPTIIEKVLSRVIVDTLGKVADDICITVILDDDGMGYSELKKVISDKLRSISKDKSKFTSNQFPTLEEHNDSFILIPLKGRGNVEIRLSTVPESLEKQVAKKCIEVKYPKNLKILERGPHYALDFLAMEYYDGNKEKLIRETSALLKDEVWVTDVVERATS</sequence>
<organism evidence="1 2">
    <name type="scientific">Candidatus Ethanoperedens thermophilum</name>
    <dbReference type="NCBI Taxonomy" id="2766897"/>
    <lineage>
        <taxon>Archaea</taxon>
        <taxon>Methanobacteriati</taxon>
        <taxon>Methanobacteriota</taxon>
        <taxon>Stenosarchaea group</taxon>
        <taxon>Methanomicrobia</taxon>
        <taxon>Methanosarcinales</taxon>
        <taxon>Methanosarcinales incertae sedis</taxon>
        <taxon>GOM Arc I cluster</taxon>
        <taxon>Candidatus Ethanoperedens</taxon>
    </lineage>
</organism>
<evidence type="ECO:0000313" key="1">
    <source>
        <dbReference type="EMBL" id="NMG83529.1"/>
    </source>
</evidence>
<name>A0A848D8Y9_9EURY</name>
<gene>
    <name evidence="1" type="ORF">GIS02_04910</name>
</gene>
<dbReference type="EMBL" id="WNEG01000087">
    <property type="protein sequence ID" value="NMG83529.1"/>
    <property type="molecule type" value="Genomic_DNA"/>
</dbReference>
<accession>A0A848D8Y9</accession>